<dbReference type="AlphaFoldDB" id="A0A4D7B677"/>
<name>A0A4D7B677_9HYPH</name>
<proteinExistence type="predicted"/>
<dbReference type="OrthoDB" id="7951353at2"/>
<dbReference type="RefSeq" id="WP_136963930.1">
    <property type="nucleotide sequence ID" value="NZ_CP039690.1"/>
</dbReference>
<dbReference type="Proteomes" id="UP000298781">
    <property type="component" value="Chromosome"/>
</dbReference>
<reference evidence="1 2" key="1">
    <citation type="submission" date="2019-04" db="EMBL/GenBank/DDBJ databases">
        <title>Phreatobacter aquaticus sp. nov.</title>
        <authorList>
            <person name="Choi A."/>
        </authorList>
    </citation>
    <scope>NUCLEOTIDE SEQUENCE [LARGE SCALE GENOMIC DNA]</scope>
    <source>
        <strain evidence="1 2">KCTC 52518</strain>
    </source>
</reference>
<dbReference type="EMBL" id="CP039690">
    <property type="protein sequence ID" value="QCI68511.1"/>
    <property type="molecule type" value="Genomic_DNA"/>
</dbReference>
<gene>
    <name evidence="1" type="ORF">E8M01_32360</name>
</gene>
<organism evidence="1 2">
    <name type="scientific">Phreatobacter stygius</name>
    <dbReference type="NCBI Taxonomy" id="1940610"/>
    <lineage>
        <taxon>Bacteria</taxon>
        <taxon>Pseudomonadati</taxon>
        <taxon>Pseudomonadota</taxon>
        <taxon>Alphaproteobacteria</taxon>
        <taxon>Hyphomicrobiales</taxon>
        <taxon>Phreatobacteraceae</taxon>
        <taxon>Phreatobacter</taxon>
    </lineage>
</organism>
<evidence type="ECO:0000313" key="2">
    <source>
        <dbReference type="Proteomes" id="UP000298781"/>
    </source>
</evidence>
<dbReference type="KEGG" id="pstg:E8M01_32360"/>
<sequence>MANYAVQTTSGTIQIRDVRDLVDLAAELVEQGYVTTEELLTSGFRPIVIFEANVIAIAADGAPAIN</sequence>
<accession>A0A4D7B677</accession>
<keyword evidence="2" id="KW-1185">Reference proteome</keyword>
<protein>
    <submittedName>
        <fullName evidence="1">Uncharacterized protein</fullName>
    </submittedName>
</protein>
<evidence type="ECO:0000313" key="1">
    <source>
        <dbReference type="EMBL" id="QCI68511.1"/>
    </source>
</evidence>